<accession>A0A6J4VMK6</accession>
<dbReference type="Gene3D" id="3.40.50.850">
    <property type="entry name" value="Isochorismatase-like"/>
    <property type="match status" value="1"/>
</dbReference>
<feature type="domain" description="Isochorismatase-like" evidence="1">
    <location>
        <begin position="108"/>
        <end position="257"/>
    </location>
</feature>
<dbReference type="PANTHER" id="PTHR43559:SF3">
    <property type="entry name" value="HYDROLASE YCAC-RELATED"/>
    <property type="match status" value="1"/>
</dbReference>
<protein>
    <recommendedName>
        <fullName evidence="1">Isochorismatase-like domain-containing protein</fullName>
    </recommendedName>
</protein>
<proteinExistence type="predicted"/>
<dbReference type="AlphaFoldDB" id="A0A6J4VMK6"/>
<organism evidence="2">
    <name type="scientific">uncultured Thermomicrobiales bacterium</name>
    <dbReference type="NCBI Taxonomy" id="1645740"/>
    <lineage>
        <taxon>Bacteria</taxon>
        <taxon>Pseudomonadati</taxon>
        <taxon>Thermomicrobiota</taxon>
        <taxon>Thermomicrobia</taxon>
        <taxon>Thermomicrobiales</taxon>
        <taxon>environmental samples</taxon>
    </lineage>
</organism>
<dbReference type="InterPro" id="IPR053152">
    <property type="entry name" value="Hydrolase_YcaC-like"/>
</dbReference>
<dbReference type="PANTHER" id="PTHR43559">
    <property type="entry name" value="HYDROLASE YCAC-RELATED"/>
    <property type="match status" value="1"/>
</dbReference>
<dbReference type="InterPro" id="IPR000868">
    <property type="entry name" value="Isochorismatase-like_dom"/>
</dbReference>
<dbReference type="EMBL" id="CADCWF010000356">
    <property type="protein sequence ID" value="CAA9582713.1"/>
    <property type="molecule type" value="Genomic_DNA"/>
</dbReference>
<evidence type="ECO:0000313" key="2">
    <source>
        <dbReference type="EMBL" id="CAA9582713.1"/>
    </source>
</evidence>
<dbReference type="SUPFAM" id="SSF52499">
    <property type="entry name" value="Isochorismatase-like hydrolases"/>
    <property type="match status" value="1"/>
</dbReference>
<reference evidence="2" key="1">
    <citation type="submission" date="2020-02" db="EMBL/GenBank/DDBJ databases">
        <authorList>
            <person name="Meier V. D."/>
        </authorList>
    </citation>
    <scope>NUCLEOTIDE SEQUENCE</scope>
    <source>
        <strain evidence="2">AVDCRST_MAG59</strain>
    </source>
</reference>
<sequence>MNARGGVVPGSGTLARSARWCASPDASNVDRPGAPGELEDTMDKRIAGVAWERIGRRGVARGIAGLGLATTGAMVSTAAFAQGEIATPAGATATASPPGTRIAAADSVLVLVDYNRNLMDMTNTMDMAALRNNAVALMKLGTVFGLPTIVLGEENEYYGEFMPEIRQIHPQAPNILRPAPSGWSAPEFRDAVAATGRRTLLLGGISTDNCVSLTSFDAIRDGYRAVVVVDASATGNPLVEQVSLQRLAQAGATLTAWVQLGAELLESWATPEGEQLAQVFQEHLSLSTLSPS</sequence>
<gene>
    <name evidence="2" type="ORF">AVDCRST_MAG59-5008</name>
</gene>
<dbReference type="InterPro" id="IPR036380">
    <property type="entry name" value="Isochorismatase-like_sf"/>
</dbReference>
<evidence type="ECO:0000259" key="1">
    <source>
        <dbReference type="Pfam" id="PF00857"/>
    </source>
</evidence>
<name>A0A6J4VMK6_9BACT</name>
<dbReference type="Pfam" id="PF00857">
    <property type="entry name" value="Isochorismatase"/>
    <property type="match status" value="1"/>
</dbReference>